<proteinExistence type="predicted"/>
<reference evidence="1 2" key="1">
    <citation type="submission" date="2020-08" db="EMBL/GenBank/DDBJ databases">
        <title>Genomic Encyclopedia of Type Strains, Phase III (KMG-III): the genomes of soil and plant-associated and newly described type strains.</title>
        <authorList>
            <person name="Whitman W."/>
        </authorList>
    </citation>
    <scope>NUCLEOTIDE SEQUENCE [LARGE SCALE GENOMIC DNA]</scope>
    <source>
        <strain evidence="1 2">CECT 8234</strain>
    </source>
</reference>
<protein>
    <submittedName>
        <fullName evidence="1">Uncharacterized protein</fullName>
    </submittedName>
</protein>
<name>A0A7W5C9M8_9BACL</name>
<dbReference type="AlphaFoldDB" id="A0A7W5C9M8"/>
<keyword evidence="2" id="KW-1185">Reference proteome</keyword>
<gene>
    <name evidence="1" type="ORF">FHS16_003624</name>
</gene>
<organism evidence="1 2">
    <name type="scientific">Paenibacillus endophyticus</name>
    <dbReference type="NCBI Taxonomy" id="1294268"/>
    <lineage>
        <taxon>Bacteria</taxon>
        <taxon>Bacillati</taxon>
        <taxon>Bacillota</taxon>
        <taxon>Bacilli</taxon>
        <taxon>Bacillales</taxon>
        <taxon>Paenibacillaceae</taxon>
        <taxon>Paenibacillus</taxon>
    </lineage>
</organism>
<comment type="caution">
    <text evidence="1">The sequence shown here is derived from an EMBL/GenBank/DDBJ whole genome shotgun (WGS) entry which is preliminary data.</text>
</comment>
<evidence type="ECO:0000313" key="1">
    <source>
        <dbReference type="EMBL" id="MBB3153562.1"/>
    </source>
</evidence>
<accession>A0A7W5C9M8</accession>
<dbReference type="RefSeq" id="WP_183565349.1">
    <property type="nucleotide sequence ID" value="NZ_CBCSLB010000007.1"/>
</dbReference>
<dbReference type="Proteomes" id="UP000518605">
    <property type="component" value="Unassembled WGS sequence"/>
</dbReference>
<evidence type="ECO:0000313" key="2">
    <source>
        <dbReference type="Proteomes" id="UP000518605"/>
    </source>
</evidence>
<dbReference type="EMBL" id="JACHXW010000010">
    <property type="protein sequence ID" value="MBB3153562.1"/>
    <property type="molecule type" value="Genomic_DNA"/>
</dbReference>
<sequence length="68" mass="7910">MNEETRVVMDDIHLKTAERNKAIDQSHVSTNARLDSINVKIDEQQQKALLRKAFGFKKLERVGIEVRF</sequence>